<dbReference type="AlphaFoldDB" id="A0A4Q0Y145"/>
<comment type="caution">
    <text evidence="2">The sequence shown here is derived from an EMBL/GenBank/DDBJ whole genome shotgun (WGS) entry which is preliminary data.</text>
</comment>
<feature type="region of interest" description="Disordered" evidence="1">
    <location>
        <begin position="83"/>
        <end position="110"/>
    </location>
</feature>
<reference evidence="2 3" key="1">
    <citation type="submission" date="2017-10" db="EMBL/GenBank/DDBJ databases">
        <title>Genomics of the genus Arcobacter.</title>
        <authorList>
            <person name="Perez-Cataluna A."/>
            <person name="Figueras M.J."/>
        </authorList>
    </citation>
    <scope>NUCLEOTIDE SEQUENCE [LARGE SCALE GENOMIC DNA]</scope>
    <source>
        <strain evidence="2 3">CECT 8993</strain>
    </source>
</reference>
<gene>
    <name evidence="2" type="ORF">CRV08_16080</name>
</gene>
<protein>
    <submittedName>
        <fullName evidence="2">Methyl-accepting chemotaxis protein</fullName>
    </submittedName>
</protein>
<evidence type="ECO:0000313" key="3">
    <source>
        <dbReference type="Proteomes" id="UP000290172"/>
    </source>
</evidence>
<feature type="compositionally biased region" description="Polar residues" evidence="1">
    <location>
        <begin position="83"/>
        <end position="100"/>
    </location>
</feature>
<name>A0A4Q0Y145_9BACT</name>
<dbReference type="Proteomes" id="UP000290172">
    <property type="component" value="Unassembled WGS sequence"/>
</dbReference>
<sequence length="110" mass="12076">AVNSLDKQTQENASVATQTYDIATQTAKISEDIVEDANKKEFDGKDNISIDSIKTKSTKQKIVQAAPVKANTTKSSVFQSETKKSTNSIQAQTKTITANNTKDDDEWESF</sequence>
<evidence type="ECO:0000313" key="2">
    <source>
        <dbReference type="EMBL" id="RXJ61931.1"/>
    </source>
</evidence>
<accession>A0A4Q0Y145</accession>
<proteinExistence type="predicted"/>
<organism evidence="2 3">
    <name type="scientific">Halarcobacter ebronensis</name>
    <dbReference type="NCBI Taxonomy" id="1462615"/>
    <lineage>
        <taxon>Bacteria</taxon>
        <taxon>Pseudomonadati</taxon>
        <taxon>Campylobacterota</taxon>
        <taxon>Epsilonproteobacteria</taxon>
        <taxon>Campylobacterales</taxon>
        <taxon>Arcobacteraceae</taxon>
        <taxon>Halarcobacter</taxon>
    </lineage>
</organism>
<feature type="non-terminal residue" evidence="2">
    <location>
        <position position="1"/>
    </location>
</feature>
<evidence type="ECO:0000256" key="1">
    <source>
        <dbReference type="SAM" id="MobiDB-lite"/>
    </source>
</evidence>
<dbReference type="EMBL" id="PDKJ01000096">
    <property type="protein sequence ID" value="RXJ61931.1"/>
    <property type="molecule type" value="Genomic_DNA"/>
</dbReference>